<dbReference type="SUPFAM" id="SSF54427">
    <property type="entry name" value="NTF2-like"/>
    <property type="match status" value="1"/>
</dbReference>
<dbReference type="GO" id="GO:0006950">
    <property type="term" value="P:response to stress"/>
    <property type="evidence" value="ECO:0007669"/>
    <property type="project" value="UniProtKB-ARBA"/>
</dbReference>
<protein>
    <recommendedName>
        <fullName evidence="7">RNA polymerase sigma factor</fullName>
    </recommendedName>
</protein>
<comment type="caution">
    <text evidence="10">The sequence shown here is derived from an EMBL/GenBank/DDBJ whole genome shotgun (WGS) entry which is preliminary data.</text>
</comment>
<evidence type="ECO:0000256" key="5">
    <source>
        <dbReference type="ARBA" id="ARBA00023125"/>
    </source>
</evidence>
<dbReference type="InterPro" id="IPR014284">
    <property type="entry name" value="RNA_pol_sigma-70_dom"/>
</dbReference>
<dbReference type="GO" id="GO:0003677">
    <property type="term" value="F:DNA binding"/>
    <property type="evidence" value="ECO:0007669"/>
    <property type="project" value="UniProtKB-KW"/>
</dbReference>
<proteinExistence type="inferred from homology"/>
<dbReference type="InterPro" id="IPR013249">
    <property type="entry name" value="RNA_pol_sigma70_r4_t2"/>
</dbReference>
<dbReference type="PANTHER" id="PTHR43133:SF65">
    <property type="entry name" value="ECF RNA POLYMERASE SIGMA FACTOR SIGG"/>
    <property type="match status" value="1"/>
</dbReference>
<dbReference type="RefSeq" id="WP_153345111.1">
    <property type="nucleotide sequence ID" value="NZ_WEGI01000009.1"/>
</dbReference>
<dbReference type="EMBL" id="WEGI01000009">
    <property type="protein sequence ID" value="MQY28875.1"/>
    <property type="molecule type" value="Genomic_DNA"/>
</dbReference>
<dbReference type="InterPro" id="IPR013324">
    <property type="entry name" value="RNA_pol_sigma_r3/r4-like"/>
</dbReference>
<sequence>MRPTTSGDTDRDEFLRDAEKHRRELIAHCYRMTGSLHEAEDLVQETFLRAWRSWDSFEGRSSARSWLYRIATNLCLTALSHNQRRFLPFGLGPGEPNGSPADPRWIEPFPTDPQIARADPAEIAATRSNLRLAVVASLQHLPPRQRAVLILREVLAYPAAEVADILDMSIPAVKSALQRARATLDEAAPEPDVLAEPDSPRARAVLDKFIDAFENADIPALTVLLHDDATIEAIPTGTRVSGKHGCIAHLENLIHAAGGRFRLYPTSANGGPAAIAYHRAHPGDPFTPFAVVALAVGAERITAITAFLDPDLFPHFGFAHTVED</sequence>
<dbReference type="Proteomes" id="UP000431401">
    <property type="component" value="Unassembled WGS sequence"/>
</dbReference>
<name>A0A7K0DSX4_9NOCA</name>
<dbReference type="AlphaFoldDB" id="A0A7K0DSX4"/>
<evidence type="ECO:0000259" key="9">
    <source>
        <dbReference type="Pfam" id="PF08281"/>
    </source>
</evidence>
<dbReference type="NCBIfam" id="TIGR02937">
    <property type="entry name" value="sigma70-ECF"/>
    <property type="match status" value="1"/>
</dbReference>
<dbReference type="InterPro" id="IPR039425">
    <property type="entry name" value="RNA_pol_sigma-70-like"/>
</dbReference>
<dbReference type="InterPro" id="IPR032710">
    <property type="entry name" value="NTF2-like_dom_sf"/>
</dbReference>
<keyword evidence="3 7" id="KW-0805">Transcription regulation</keyword>
<reference evidence="10 11" key="1">
    <citation type="submission" date="2019-10" db="EMBL/GenBank/DDBJ databases">
        <title>Nocardia macrotermitis sp. nov. and Nocardia aurantia sp. nov., isolated from the gut of fungus growing-termite Macrotermes natalensis.</title>
        <authorList>
            <person name="Benndorf R."/>
            <person name="Schwitalla J."/>
            <person name="Martin K."/>
            <person name="De Beer W."/>
            <person name="Kaster A.-K."/>
            <person name="Vollmers J."/>
            <person name="Poulsen M."/>
            <person name="Beemelmanns C."/>
        </authorList>
    </citation>
    <scope>NUCLEOTIDE SEQUENCE [LARGE SCALE GENOMIC DNA]</scope>
    <source>
        <strain evidence="10 11">RB56</strain>
    </source>
</reference>
<dbReference type="PROSITE" id="PS01063">
    <property type="entry name" value="SIGMA70_ECF"/>
    <property type="match status" value="1"/>
</dbReference>
<gene>
    <name evidence="10" type="primary">sigG_6</name>
    <name evidence="10" type="ORF">NRB56_44600</name>
</gene>
<comment type="subunit">
    <text evidence="2">Interacts transiently with the RNA polymerase catalytic core formed by RpoA, RpoB, RpoC and RpoZ (2 alpha, 1 beta, 1 beta' and 1 omega subunit) to form the RNA polymerase holoenzyme that can initiate transcription.</text>
</comment>
<dbReference type="NCBIfam" id="NF006089">
    <property type="entry name" value="PRK08241.1"/>
    <property type="match status" value="1"/>
</dbReference>
<dbReference type="InterPro" id="IPR007627">
    <property type="entry name" value="RNA_pol_sigma70_r2"/>
</dbReference>
<keyword evidence="6 7" id="KW-0804">Transcription</keyword>
<dbReference type="InterPro" id="IPR013325">
    <property type="entry name" value="RNA_pol_sigma_r2"/>
</dbReference>
<evidence type="ECO:0000256" key="2">
    <source>
        <dbReference type="ARBA" id="ARBA00011344"/>
    </source>
</evidence>
<keyword evidence="5 7" id="KW-0238">DNA-binding</keyword>
<evidence type="ECO:0000256" key="3">
    <source>
        <dbReference type="ARBA" id="ARBA00023015"/>
    </source>
</evidence>
<dbReference type="Gene3D" id="3.10.450.50">
    <property type="match status" value="1"/>
</dbReference>
<keyword evidence="4 7" id="KW-0731">Sigma factor</keyword>
<dbReference type="InterPro" id="IPR036388">
    <property type="entry name" value="WH-like_DNA-bd_sf"/>
</dbReference>
<evidence type="ECO:0000256" key="6">
    <source>
        <dbReference type="ARBA" id="ARBA00023163"/>
    </source>
</evidence>
<dbReference type="SUPFAM" id="SSF88946">
    <property type="entry name" value="Sigma2 domain of RNA polymerase sigma factors"/>
    <property type="match status" value="1"/>
</dbReference>
<dbReference type="NCBIfam" id="TIGR02960">
    <property type="entry name" value="SigX5"/>
    <property type="match status" value="1"/>
</dbReference>
<evidence type="ECO:0000313" key="11">
    <source>
        <dbReference type="Proteomes" id="UP000431401"/>
    </source>
</evidence>
<dbReference type="Pfam" id="PF04542">
    <property type="entry name" value="Sigma70_r2"/>
    <property type="match status" value="1"/>
</dbReference>
<organism evidence="10 11">
    <name type="scientific">Nocardia aurantia</name>
    <dbReference type="NCBI Taxonomy" id="2585199"/>
    <lineage>
        <taxon>Bacteria</taxon>
        <taxon>Bacillati</taxon>
        <taxon>Actinomycetota</taxon>
        <taxon>Actinomycetes</taxon>
        <taxon>Mycobacteriales</taxon>
        <taxon>Nocardiaceae</taxon>
        <taxon>Nocardia</taxon>
    </lineage>
</organism>
<dbReference type="Pfam" id="PF08281">
    <property type="entry name" value="Sigma70_r4_2"/>
    <property type="match status" value="1"/>
</dbReference>
<dbReference type="OrthoDB" id="7376212at2"/>
<dbReference type="InterPro" id="IPR014305">
    <property type="entry name" value="RNA_pol_sigma-G_actinobac"/>
</dbReference>
<evidence type="ECO:0000256" key="7">
    <source>
        <dbReference type="RuleBase" id="RU000716"/>
    </source>
</evidence>
<accession>A0A7K0DSX4</accession>
<dbReference type="InterPro" id="IPR000838">
    <property type="entry name" value="RNA_pol_sigma70_ECF_CS"/>
</dbReference>
<dbReference type="Gene3D" id="1.10.1740.10">
    <property type="match status" value="1"/>
</dbReference>
<dbReference type="GO" id="GO:0016987">
    <property type="term" value="F:sigma factor activity"/>
    <property type="evidence" value="ECO:0007669"/>
    <property type="project" value="UniProtKB-KW"/>
</dbReference>
<evidence type="ECO:0000256" key="1">
    <source>
        <dbReference type="ARBA" id="ARBA00010641"/>
    </source>
</evidence>
<keyword evidence="11" id="KW-1185">Reference proteome</keyword>
<dbReference type="PANTHER" id="PTHR43133">
    <property type="entry name" value="RNA POLYMERASE ECF-TYPE SIGMA FACTO"/>
    <property type="match status" value="1"/>
</dbReference>
<evidence type="ECO:0000313" key="10">
    <source>
        <dbReference type="EMBL" id="MQY28875.1"/>
    </source>
</evidence>
<dbReference type="Gene3D" id="1.10.10.10">
    <property type="entry name" value="Winged helix-like DNA-binding domain superfamily/Winged helix DNA-binding domain"/>
    <property type="match status" value="1"/>
</dbReference>
<dbReference type="GO" id="GO:0006352">
    <property type="term" value="P:DNA-templated transcription initiation"/>
    <property type="evidence" value="ECO:0007669"/>
    <property type="project" value="InterPro"/>
</dbReference>
<dbReference type="CDD" id="cd06171">
    <property type="entry name" value="Sigma70_r4"/>
    <property type="match status" value="1"/>
</dbReference>
<dbReference type="SUPFAM" id="SSF88659">
    <property type="entry name" value="Sigma3 and sigma4 domains of RNA polymerase sigma factors"/>
    <property type="match status" value="1"/>
</dbReference>
<evidence type="ECO:0000259" key="8">
    <source>
        <dbReference type="Pfam" id="PF04542"/>
    </source>
</evidence>
<comment type="similarity">
    <text evidence="1 7">Belongs to the sigma-70 factor family. ECF subfamily.</text>
</comment>
<feature type="domain" description="RNA polymerase sigma-70 region 2" evidence="8">
    <location>
        <begin position="19"/>
        <end position="85"/>
    </location>
</feature>
<evidence type="ECO:0000256" key="4">
    <source>
        <dbReference type="ARBA" id="ARBA00023082"/>
    </source>
</evidence>
<feature type="domain" description="RNA polymerase sigma factor 70 region 4 type 2" evidence="9">
    <location>
        <begin position="133"/>
        <end position="184"/>
    </location>
</feature>